<dbReference type="GO" id="GO:0009366">
    <property type="term" value="C:enterobactin synthetase complex"/>
    <property type="evidence" value="ECO:0007669"/>
    <property type="project" value="InterPro"/>
</dbReference>
<feature type="binding site" evidence="3">
    <location>
        <position position="113"/>
    </location>
    <ligand>
        <name>Mg(2+)</name>
        <dbReference type="ChEBI" id="CHEBI:18420"/>
    </ligand>
</feature>
<feature type="binding site" evidence="2">
    <location>
        <position position="53"/>
    </location>
    <ligand>
        <name>CoA</name>
        <dbReference type="ChEBI" id="CHEBI:57287"/>
    </ligand>
</feature>
<sequence>MIEDILPVAVMAAEAYADVPADPLDPATLLFPEEAAALARAVPSRQREYATVRTCARRAMGALGMPPAPLATGARGAPVWPRGVVGSMTHCRGYRAAAVARTADAVTIGIDAEPATPTTERFLASVSLPGERESVRELTDRRPDVPWSRILFSAKESVFKAWYPLTGRTLDFDQAHVDIDADASTFTAALRTPGPVVAGRTLSGFEGRWLCRGGLVVTAIVLTPDHHRP</sequence>
<dbReference type="Pfam" id="PF17837">
    <property type="entry name" value="4PPT_N"/>
    <property type="match status" value="1"/>
</dbReference>
<dbReference type="Gene3D" id="3.90.470.20">
    <property type="entry name" value="4'-phosphopantetheinyl transferase domain"/>
    <property type="match status" value="1"/>
</dbReference>
<evidence type="ECO:0000313" key="7">
    <source>
        <dbReference type="Proteomes" id="UP000600026"/>
    </source>
</evidence>
<feature type="binding site" evidence="2">
    <location>
        <position position="111"/>
    </location>
    <ligand>
        <name>CoA</name>
        <dbReference type="ChEBI" id="CHEBI:57287"/>
    </ligand>
</feature>
<dbReference type="GO" id="GO:0000287">
    <property type="term" value="F:magnesium ion binding"/>
    <property type="evidence" value="ECO:0007669"/>
    <property type="project" value="InterPro"/>
</dbReference>
<evidence type="ECO:0000313" key="6">
    <source>
        <dbReference type="EMBL" id="GHI83232.1"/>
    </source>
</evidence>
<protein>
    <submittedName>
        <fullName evidence="6">4'-phosphopantetheinyl transferase</fullName>
    </submittedName>
</protein>
<feature type="binding site" evidence="2">
    <location>
        <position position="156"/>
    </location>
    <ligand>
        <name>CoA</name>
        <dbReference type="ChEBI" id="CHEBI:57287"/>
    </ligand>
</feature>
<dbReference type="SUPFAM" id="SSF56214">
    <property type="entry name" value="4'-phosphopantetheinyl transferase"/>
    <property type="match status" value="1"/>
</dbReference>
<dbReference type="RefSeq" id="WP_031137873.1">
    <property type="nucleotide sequence ID" value="NZ_BNEE01000004.1"/>
</dbReference>
<dbReference type="InterPro" id="IPR041354">
    <property type="entry name" value="4PPT_N"/>
</dbReference>
<proteinExistence type="predicted"/>
<dbReference type="PANTHER" id="PTHR38096">
    <property type="entry name" value="ENTEROBACTIN SYNTHASE COMPONENT D"/>
    <property type="match status" value="1"/>
</dbReference>
<dbReference type="GO" id="GO:0005886">
    <property type="term" value="C:plasma membrane"/>
    <property type="evidence" value="ECO:0007669"/>
    <property type="project" value="TreeGrafter"/>
</dbReference>
<evidence type="ECO:0000259" key="5">
    <source>
        <dbReference type="Pfam" id="PF17837"/>
    </source>
</evidence>
<dbReference type="PRINTS" id="PR01399">
    <property type="entry name" value="ENTSNTHTASED"/>
</dbReference>
<accession>A0A919GSF2</accession>
<comment type="cofactor">
    <cofactor evidence="3">
        <name>Mg(2+)</name>
        <dbReference type="ChEBI" id="CHEBI:18420"/>
    </cofactor>
</comment>
<evidence type="ECO:0000259" key="4">
    <source>
        <dbReference type="Pfam" id="PF01648"/>
    </source>
</evidence>
<dbReference type="PANTHER" id="PTHR38096:SF1">
    <property type="entry name" value="ENTEROBACTIN SYNTHASE COMPONENT D"/>
    <property type="match status" value="1"/>
</dbReference>
<dbReference type="AlphaFoldDB" id="A0A919GSF2"/>
<dbReference type="GO" id="GO:0009239">
    <property type="term" value="P:enterobactin biosynthetic process"/>
    <property type="evidence" value="ECO:0007669"/>
    <property type="project" value="InterPro"/>
</dbReference>
<gene>
    <name evidence="6" type="ORF">Sxan_05960</name>
</gene>
<keyword evidence="7" id="KW-1185">Reference proteome</keyword>
<dbReference type="InterPro" id="IPR037143">
    <property type="entry name" value="4-PPantetheinyl_Trfase_dom_sf"/>
</dbReference>
<reference evidence="6" key="1">
    <citation type="submission" date="2020-09" db="EMBL/GenBank/DDBJ databases">
        <title>Whole genome shotgun sequence of Streptomyces xanthophaeus NBRC 12829.</title>
        <authorList>
            <person name="Komaki H."/>
            <person name="Tamura T."/>
        </authorList>
    </citation>
    <scope>NUCLEOTIDE SEQUENCE</scope>
    <source>
        <strain evidence="6">NBRC 12829</strain>
    </source>
</reference>
<feature type="domain" description="4'-phosphopantetheinyl transferase" evidence="4">
    <location>
        <begin position="108"/>
        <end position="186"/>
    </location>
</feature>
<dbReference type="EMBL" id="BNEE01000004">
    <property type="protein sequence ID" value="GHI83232.1"/>
    <property type="molecule type" value="Genomic_DNA"/>
</dbReference>
<dbReference type="Proteomes" id="UP000600026">
    <property type="component" value="Unassembled WGS sequence"/>
</dbReference>
<feature type="domain" description="4'-phosphopantetheinyl transferase N-terminal" evidence="5">
    <location>
        <begin position="33"/>
        <end position="100"/>
    </location>
</feature>
<keyword evidence="3" id="KW-0460">Magnesium</keyword>
<keyword evidence="3" id="KW-0479">Metal-binding</keyword>
<feature type="binding site" evidence="3">
    <location>
        <position position="112"/>
    </location>
    <ligand>
        <name>Mg(2+)</name>
        <dbReference type="ChEBI" id="CHEBI:18420"/>
    </ligand>
</feature>
<feature type="binding site" evidence="3">
    <location>
        <position position="111"/>
    </location>
    <ligand>
        <name>Mg(2+)</name>
        <dbReference type="ChEBI" id="CHEBI:18420"/>
    </ligand>
</feature>
<evidence type="ECO:0000256" key="1">
    <source>
        <dbReference type="ARBA" id="ARBA00022679"/>
    </source>
</evidence>
<evidence type="ECO:0000256" key="3">
    <source>
        <dbReference type="PIRSR" id="PIRSR603542-2"/>
    </source>
</evidence>
<organism evidence="6 7">
    <name type="scientific">Streptomyces xanthophaeus</name>
    <dbReference type="NCBI Taxonomy" id="67385"/>
    <lineage>
        <taxon>Bacteria</taxon>
        <taxon>Bacillati</taxon>
        <taxon>Actinomycetota</taxon>
        <taxon>Actinomycetes</taxon>
        <taxon>Kitasatosporales</taxon>
        <taxon>Streptomycetaceae</taxon>
        <taxon>Streptomyces</taxon>
    </lineage>
</organism>
<keyword evidence="1 6" id="KW-0808">Transferase</keyword>
<dbReference type="GO" id="GO:0008897">
    <property type="term" value="F:holo-[acyl-carrier-protein] synthase activity"/>
    <property type="evidence" value="ECO:0007669"/>
    <property type="project" value="InterPro"/>
</dbReference>
<dbReference type="Pfam" id="PF01648">
    <property type="entry name" value="ACPS"/>
    <property type="match status" value="1"/>
</dbReference>
<feature type="binding site" evidence="2">
    <location>
        <begin position="89"/>
        <end position="90"/>
    </location>
    <ligand>
        <name>CoA</name>
        <dbReference type="ChEBI" id="CHEBI:57287"/>
    </ligand>
</feature>
<dbReference type="InterPro" id="IPR008278">
    <property type="entry name" value="4-PPantetheinyl_Trfase_dom"/>
</dbReference>
<feature type="binding site" evidence="2">
    <location>
        <position position="45"/>
    </location>
    <ligand>
        <name>CoA</name>
        <dbReference type="ChEBI" id="CHEBI:57287"/>
    </ligand>
</feature>
<dbReference type="InterPro" id="IPR003542">
    <property type="entry name" value="Enbac_synth_compD-like"/>
</dbReference>
<feature type="binding site" evidence="2">
    <location>
        <position position="160"/>
    </location>
    <ligand>
        <name>CoA</name>
        <dbReference type="ChEBI" id="CHEBI:57287"/>
    </ligand>
</feature>
<comment type="caution">
    <text evidence="6">The sequence shown here is derived from an EMBL/GenBank/DDBJ whole genome shotgun (WGS) entry which is preliminary data.</text>
</comment>
<evidence type="ECO:0000256" key="2">
    <source>
        <dbReference type="PIRSR" id="PIRSR603542-1"/>
    </source>
</evidence>
<name>A0A919GSF2_9ACTN</name>
<feature type="binding site" evidence="2">
    <location>
        <position position="170"/>
    </location>
    <ligand>
        <name>CoA</name>
        <dbReference type="ChEBI" id="CHEBI:57287"/>
    </ligand>
</feature>